<dbReference type="EC" id="5.4.2.12" evidence="3"/>
<protein>
    <submittedName>
        <fullName evidence="3">Putative phosphoglycerate mutase</fullName>
        <ecNumber evidence="3">5.4.2.12</ecNumber>
    </submittedName>
</protein>
<dbReference type="AlphaFoldDB" id="A0A852XGG6"/>
<dbReference type="GO" id="GO:0005737">
    <property type="term" value="C:cytoplasm"/>
    <property type="evidence" value="ECO:0007669"/>
    <property type="project" value="TreeGrafter"/>
</dbReference>
<comment type="caution">
    <text evidence="3">The sequence shown here is derived from an EMBL/GenBank/DDBJ whole genome shotgun (WGS) entry which is preliminary data.</text>
</comment>
<evidence type="ECO:0000313" key="4">
    <source>
        <dbReference type="Proteomes" id="UP000592181"/>
    </source>
</evidence>
<dbReference type="InterPro" id="IPR050275">
    <property type="entry name" value="PGM_Phosphatase"/>
</dbReference>
<dbReference type="GO" id="GO:0004619">
    <property type="term" value="F:phosphoglycerate mutase activity"/>
    <property type="evidence" value="ECO:0007669"/>
    <property type="project" value="UniProtKB-EC"/>
</dbReference>
<gene>
    <name evidence="3" type="ORF">BJY28_002114</name>
</gene>
<dbReference type="CDD" id="cd07067">
    <property type="entry name" value="HP_PGM_like"/>
    <property type="match status" value="1"/>
</dbReference>
<evidence type="ECO:0000256" key="2">
    <source>
        <dbReference type="PIRSR" id="PIRSR613078-2"/>
    </source>
</evidence>
<dbReference type="InterPro" id="IPR029033">
    <property type="entry name" value="His_PPase_superfam"/>
</dbReference>
<dbReference type="GO" id="GO:0016791">
    <property type="term" value="F:phosphatase activity"/>
    <property type="evidence" value="ECO:0007669"/>
    <property type="project" value="TreeGrafter"/>
</dbReference>
<proteinExistence type="predicted"/>
<dbReference type="Gene3D" id="3.40.50.1240">
    <property type="entry name" value="Phosphoglycerate mutase-like"/>
    <property type="match status" value="1"/>
</dbReference>
<dbReference type="Pfam" id="PF00300">
    <property type="entry name" value="His_Phos_1"/>
    <property type="match status" value="1"/>
</dbReference>
<dbReference type="SMART" id="SM00855">
    <property type="entry name" value="PGAM"/>
    <property type="match status" value="1"/>
</dbReference>
<accession>A0A852XGG6</accession>
<keyword evidence="3" id="KW-0413">Isomerase</keyword>
<organism evidence="3 4">
    <name type="scientific">Janibacter alkaliphilus</name>
    <dbReference type="NCBI Taxonomy" id="1069963"/>
    <lineage>
        <taxon>Bacteria</taxon>
        <taxon>Bacillati</taxon>
        <taxon>Actinomycetota</taxon>
        <taxon>Actinomycetes</taxon>
        <taxon>Micrococcales</taxon>
        <taxon>Intrasporangiaceae</taxon>
        <taxon>Janibacter</taxon>
    </lineage>
</organism>
<dbReference type="SUPFAM" id="SSF53254">
    <property type="entry name" value="Phosphoglycerate mutase-like"/>
    <property type="match status" value="1"/>
</dbReference>
<dbReference type="PIRSF" id="PIRSF000709">
    <property type="entry name" value="6PFK_2-Ptase"/>
    <property type="match status" value="1"/>
</dbReference>
<dbReference type="RefSeq" id="WP_179462982.1">
    <property type="nucleotide sequence ID" value="NZ_JACBZX010000001.1"/>
</dbReference>
<dbReference type="InterPro" id="IPR013078">
    <property type="entry name" value="His_Pase_superF_clade-1"/>
</dbReference>
<sequence>MTQVHLVRHGRTTWQEAGRVQGSFAGEGEPVLTDTGREQVHDAAGHLLRSLGRGEVRLVTSDLARAVESATIIAEVLAEARTGDRVNEPQIEPWVDRRWREQHLGTMEGLRRDELAPEPTPEGADVSEIRWAAGESLRDVHDRLRPALVALEATPADVTDVVVVSHEHTIRVALAALRGHRHPWRRVDWSEPLPPGSVRSLSLPVLG</sequence>
<evidence type="ECO:0000256" key="1">
    <source>
        <dbReference type="PIRSR" id="PIRSR613078-1"/>
    </source>
</evidence>
<name>A0A852XGG6_9MICO</name>
<feature type="active site" description="Proton donor/acceptor" evidence="1">
    <location>
        <position position="101"/>
    </location>
</feature>
<feature type="active site" description="Tele-phosphohistidine intermediate" evidence="1">
    <location>
        <position position="9"/>
    </location>
</feature>
<dbReference type="Proteomes" id="UP000592181">
    <property type="component" value="Unassembled WGS sequence"/>
</dbReference>
<dbReference type="PANTHER" id="PTHR48100:SF1">
    <property type="entry name" value="HISTIDINE PHOSPHATASE FAMILY PROTEIN-RELATED"/>
    <property type="match status" value="1"/>
</dbReference>
<keyword evidence="4" id="KW-1185">Reference proteome</keyword>
<feature type="binding site" evidence="2">
    <location>
        <position position="65"/>
    </location>
    <ligand>
        <name>substrate</name>
    </ligand>
</feature>
<dbReference type="PANTHER" id="PTHR48100">
    <property type="entry name" value="BROAD-SPECIFICITY PHOSPHATASE YOR283W-RELATED"/>
    <property type="match status" value="1"/>
</dbReference>
<evidence type="ECO:0000313" key="3">
    <source>
        <dbReference type="EMBL" id="NYG37645.1"/>
    </source>
</evidence>
<dbReference type="EMBL" id="JACBZX010000001">
    <property type="protein sequence ID" value="NYG37645.1"/>
    <property type="molecule type" value="Genomic_DNA"/>
</dbReference>
<reference evidence="3 4" key="1">
    <citation type="submission" date="2020-07" db="EMBL/GenBank/DDBJ databases">
        <title>Sequencing the genomes of 1000 actinobacteria strains.</title>
        <authorList>
            <person name="Klenk H.-P."/>
        </authorList>
    </citation>
    <scope>NUCLEOTIDE SEQUENCE [LARGE SCALE GENOMIC DNA]</scope>
    <source>
        <strain evidence="3 4">DSM 24723</strain>
    </source>
</reference>